<proteinExistence type="predicted"/>
<evidence type="ECO:0000313" key="3">
    <source>
        <dbReference type="Proteomes" id="UP000030669"/>
    </source>
</evidence>
<organism evidence="2 3">
    <name type="scientific">Gloeophyllum trabeum (strain ATCC 11539 / FP-39264 / Madison 617)</name>
    <name type="common">Brown rot fungus</name>
    <dbReference type="NCBI Taxonomy" id="670483"/>
    <lineage>
        <taxon>Eukaryota</taxon>
        <taxon>Fungi</taxon>
        <taxon>Dikarya</taxon>
        <taxon>Basidiomycota</taxon>
        <taxon>Agaricomycotina</taxon>
        <taxon>Agaricomycetes</taxon>
        <taxon>Gloeophyllales</taxon>
        <taxon>Gloeophyllaceae</taxon>
        <taxon>Gloeophyllum</taxon>
    </lineage>
</organism>
<dbReference type="EMBL" id="KB469300">
    <property type="protein sequence ID" value="EPQ56665.1"/>
    <property type="molecule type" value="Genomic_DNA"/>
</dbReference>
<dbReference type="RefSeq" id="XP_007865359.1">
    <property type="nucleotide sequence ID" value="XM_007867168.1"/>
</dbReference>
<protein>
    <submittedName>
        <fullName evidence="2">Uncharacterized protein</fullName>
    </submittedName>
</protein>
<keyword evidence="3" id="KW-1185">Reference proteome</keyword>
<dbReference type="HOGENOM" id="CLU_1938387_0_0_1"/>
<dbReference type="KEGG" id="gtr:GLOTRDRAFT_60063"/>
<accession>S7RQ06</accession>
<feature type="region of interest" description="Disordered" evidence="1">
    <location>
        <begin position="1"/>
        <end position="94"/>
    </location>
</feature>
<name>S7RQ06_GLOTA</name>
<evidence type="ECO:0000256" key="1">
    <source>
        <dbReference type="SAM" id="MobiDB-lite"/>
    </source>
</evidence>
<feature type="region of interest" description="Disordered" evidence="1">
    <location>
        <begin position="111"/>
        <end position="130"/>
    </location>
</feature>
<dbReference type="AlphaFoldDB" id="S7RQ06"/>
<evidence type="ECO:0000313" key="2">
    <source>
        <dbReference type="EMBL" id="EPQ56665.1"/>
    </source>
</evidence>
<feature type="compositionally biased region" description="Basic residues" evidence="1">
    <location>
        <begin position="117"/>
        <end position="130"/>
    </location>
</feature>
<dbReference type="GeneID" id="19307340"/>
<feature type="compositionally biased region" description="Low complexity" evidence="1">
    <location>
        <begin position="21"/>
        <end position="38"/>
    </location>
</feature>
<dbReference type="Proteomes" id="UP000030669">
    <property type="component" value="Unassembled WGS sequence"/>
</dbReference>
<feature type="compositionally biased region" description="Basic and acidic residues" evidence="1">
    <location>
        <begin position="39"/>
        <end position="56"/>
    </location>
</feature>
<reference evidence="2 3" key="1">
    <citation type="journal article" date="2012" name="Science">
        <title>The Paleozoic origin of enzymatic lignin decomposition reconstructed from 31 fungal genomes.</title>
        <authorList>
            <person name="Floudas D."/>
            <person name="Binder M."/>
            <person name="Riley R."/>
            <person name="Barry K."/>
            <person name="Blanchette R.A."/>
            <person name="Henrissat B."/>
            <person name="Martinez A.T."/>
            <person name="Otillar R."/>
            <person name="Spatafora J.W."/>
            <person name="Yadav J.S."/>
            <person name="Aerts A."/>
            <person name="Benoit I."/>
            <person name="Boyd A."/>
            <person name="Carlson A."/>
            <person name="Copeland A."/>
            <person name="Coutinho P.M."/>
            <person name="de Vries R.P."/>
            <person name="Ferreira P."/>
            <person name="Findley K."/>
            <person name="Foster B."/>
            <person name="Gaskell J."/>
            <person name="Glotzer D."/>
            <person name="Gorecki P."/>
            <person name="Heitman J."/>
            <person name="Hesse C."/>
            <person name="Hori C."/>
            <person name="Igarashi K."/>
            <person name="Jurgens J.A."/>
            <person name="Kallen N."/>
            <person name="Kersten P."/>
            <person name="Kohler A."/>
            <person name="Kuees U."/>
            <person name="Kumar T.K.A."/>
            <person name="Kuo A."/>
            <person name="LaButti K."/>
            <person name="Larrondo L.F."/>
            <person name="Lindquist E."/>
            <person name="Ling A."/>
            <person name="Lombard V."/>
            <person name="Lucas S."/>
            <person name="Lundell T."/>
            <person name="Martin R."/>
            <person name="McLaughlin D.J."/>
            <person name="Morgenstern I."/>
            <person name="Morin E."/>
            <person name="Murat C."/>
            <person name="Nagy L.G."/>
            <person name="Nolan M."/>
            <person name="Ohm R.A."/>
            <person name="Patyshakuliyeva A."/>
            <person name="Rokas A."/>
            <person name="Ruiz-Duenas F.J."/>
            <person name="Sabat G."/>
            <person name="Salamov A."/>
            <person name="Samejima M."/>
            <person name="Schmutz J."/>
            <person name="Slot J.C."/>
            <person name="St John F."/>
            <person name="Stenlid J."/>
            <person name="Sun H."/>
            <person name="Sun S."/>
            <person name="Syed K."/>
            <person name="Tsang A."/>
            <person name="Wiebenga A."/>
            <person name="Young D."/>
            <person name="Pisabarro A."/>
            <person name="Eastwood D.C."/>
            <person name="Martin F."/>
            <person name="Cullen D."/>
            <person name="Grigoriev I.V."/>
            <person name="Hibbett D.S."/>
        </authorList>
    </citation>
    <scope>NUCLEOTIDE SEQUENCE [LARGE SCALE GENOMIC DNA]</scope>
    <source>
        <strain evidence="2 3">ATCC 11539</strain>
    </source>
</reference>
<gene>
    <name evidence="2" type="ORF">GLOTRDRAFT_60063</name>
</gene>
<sequence>MRKKQRREGSGLWRRLHGDEPACAAAAGAAESEVSAPAPDRHAEAVAGSEQHEGGRKPTVQSRPARQGRRQIHLGRELRYAAPTLGSQSTHARRALHRHLQPIRCVPRIGRPDWCSRRRRNRHRAQAAME</sequence>